<organism evidence="2">
    <name type="scientific">viral metagenome</name>
    <dbReference type="NCBI Taxonomy" id="1070528"/>
    <lineage>
        <taxon>unclassified sequences</taxon>
        <taxon>metagenomes</taxon>
        <taxon>organismal metagenomes</taxon>
    </lineage>
</organism>
<accession>A0A6C0FBL2</accession>
<evidence type="ECO:0000313" key="2">
    <source>
        <dbReference type="EMBL" id="QHT38592.1"/>
    </source>
</evidence>
<dbReference type="AlphaFoldDB" id="A0A6C0FBL2"/>
<proteinExistence type="predicted"/>
<protein>
    <submittedName>
        <fullName evidence="2">Uncharacterized protein</fullName>
    </submittedName>
</protein>
<reference evidence="2" key="1">
    <citation type="journal article" date="2020" name="Nature">
        <title>Giant virus diversity and host interactions through global metagenomics.</title>
        <authorList>
            <person name="Schulz F."/>
            <person name="Roux S."/>
            <person name="Paez-Espino D."/>
            <person name="Jungbluth S."/>
            <person name="Walsh D.A."/>
            <person name="Denef V.J."/>
            <person name="McMahon K.D."/>
            <person name="Konstantinidis K.T."/>
            <person name="Eloe-Fadrosh E.A."/>
            <person name="Kyrpides N.C."/>
            <person name="Woyke T."/>
        </authorList>
    </citation>
    <scope>NUCLEOTIDE SEQUENCE</scope>
    <source>
        <strain evidence="2">GVMAG-S-ERX556106-38</strain>
    </source>
</reference>
<name>A0A6C0FBL2_9ZZZZ</name>
<feature type="compositionally biased region" description="Basic residues" evidence="1">
    <location>
        <begin position="1"/>
        <end position="12"/>
    </location>
</feature>
<feature type="region of interest" description="Disordered" evidence="1">
    <location>
        <begin position="1"/>
        <end position="28"/>
    </location>
</feature>
<sequence>MGVVVKHRKLKRTRSDSAGEASDGTDEEIDSRYRKIVHSYIKSLKRSNYISSDMYQEMMNQDVISNIVTKKKREGIENLYDTYHEDIVCDKYIHSQRETEISTLNSMGKNMVEHNNENQKPLQQFIVLANPDLLRSIIEFI</sequence>
<dbReference type="EMBL" id="MN738832">
    <property type="protein sequence ID" value="QHT38592.1"/>
    <property type="molecule type" value="Genomic_DNA"/>
</dbReference>
<evidence type="ECO:0000256" key="1">
    <source>
        <dbReference type="SAM" id="MobiDB-lite"/>
    </source>
</evidence>